<comment type="caution">
    <text evidence="1">The sequence shown here is derived from an EMBL/GenBank/DDBJ whole genome shotgun (WGS) entry which is preliminary data.</text>
</comment>
<accession>A0A375BWC1</accession>
<proteinExistence type="predicted"/>
<protein>
    <submittedName>
        <fullName evidence="1">Uncharacterized protein</fullName>
    </submittedName>
</protein>
<evidence type="ECO:0000313" key="1">
    <source>
        <dbReference type="EMBL" id="SOY56698.1"/>
    </source>
</evidence>
<name>A0A375BWC1_9BURK</name>
<gene>
    <name evidence="1" type="ORF">CBM2587_A80005</name>
</gene>
<dbReference type="Proteomes" id="UP000256780">
    <property type="component" value="Chromosome CBM2587_a"/>
</dbReference>
<organism evidence="1">
    <name type="scientific">Cupriavidus taiwanensis</name>
    <dbReference type="NCBI Taxonomy" id="164546"/>
    <lineage>
        <taxon>Bacteria</taxon>
        <taxon>Pseudomonadati</taxon>
        <taxon>Pseudomonadota</taxon>
        <taxon>Betaproteobacteria</taxon>
        <taxon>Burkholderiales</taxon>
        <taxon>Burkholderiaceae</taxon>
        <taxon>Cupriavidus</taxon>
    </lineage>
</organism>
<dbReference type="AlphaFoldDB" id="A0A375BWC1"/>
<dbReference type="EMBL" id="OFSQ01000027">
    <property type="protein sequence ID" value="SOY56698.1"/>
    <property type="molecule type" value="Genomic_DNA"/>
</dbReference>
<sequence length="68" mass="7398">MAPRAENCPPYAGAAFIVLHRGRDTYRELGQGIGFVLALFGNLENLCTDCRELGAALGLAEQEPYPMK</sequence>
<reference evidence="1" key="1">
    <citation type="submission" date="2018-01" db="EMBL/GenBank/DDBJ databases">
        <authorList>
            <person name="Clerissi C."/>
        </authorList>
    </citation>
    <scope>NUCLEOTIDE SEQUENCE</scope>
    <source>
        <strain evidence="1">Cupriavidus sp. LMG 19464</strain>
    </source>
</reference>